<feature type="region of interest" description="Disordered" evidence="1">
    <location>
        <begin position="39"/>
        <end position="121"/>
    </location>
</feature>
<protein>
    <recommendedName>
        <fullName evidence="5">Secreted protein</fullName>
    </recommendedName>
</protein>
<keyword evidence="2" id="KW-0472">Membrane</keyword>
<feature type="compositionally biased region" description="Basic and acidic residues" evidence="1">
    <location>
        <begin position="49"/>
        <end position="59"/>
    </location>
</feature>
<evidence type="ECO:0000313" key="4">
    <source>
        <dbReference type="Proteomes" id="UP000642284"/>
    </source>
</evidence>
<reference evidence="3 4" key="1">
    <citation type="submission" date="2020-08" db="EMBL/GenBank/DDBJ databases">
        <title>Genemic of Streptomyces polyaspartic.</title>
        <authorList>
            <person name="Liu W."/>
        </authorList>
    </citation>
    <scope>NUCLEOTIDE SEQUENCE [LARGE SCALE GENOMIC DNA]</scope>
    <source>
        <strain evidence="3 4">TRM66268-LWL</strain>
    </source>
</reference>
<evidence type="ECO:0000313" key="3">
    <source>
        <dbReference type="EMBL" id="MBC9713953.1"/>
    </source>
</evidence>
<dbReference type="EMBL" id="JACTVJ010000006">
    <property type="protein sequence ID" value="MBC9713953.1"/>
    <property type="molecule type" value="Genomic_DNA"/>
</dbReference>
<proteinExistence type="predicted"/>
<sequence length="121" mass="12694">MSSGWAESAATRGTAAGFVLPLVGLAVVGMLIGAVVWGRRRQARAPRPPRPEEQPHLPDGRPSGPVQEVREPDELPHGDRRLTPYQVRHSGTRRSPDSEPPTWSGGSSGAFGSGGPGGKKG</sequence>
<evidence type="ECO:0000256" key="1">
    <source>
        <dbReference type="SAM" id="MobiDB-lite"/>
    </source>
</evidence>
<organism evidence="3 4">
    <name type="scientific">Streptomyces polyasparticus</name>
    <dbReference type="NCBI Taxonomy" id="2767826"/>
    <lineage>
        <taxon>Bacteria</taxon>
        <taxon>Bacillati</taxon>
        <taxon>Actinomycetota</taxon>
        <taxon>Actinomycetes</taxon>
        <taxon>Kitasatosporales</taxon>
        <taxon>Streptomycetaceae</taxon>
        <taxon>Streptomyces</taxon>
    </lineage>
</organism>
<feature type="compositionally biased region" description="Basic and acidic residues" evidence="1">
    <location>
        <begin position="68"/>
        <end position="82"/>
    </location>
</feature>
<evidence type="ECO:0000256" key="2">
    <source>
        <dbReference type="SAM" id="Phobius"/>
    </source>
</evidence>
<keyword evidence="2" id="KW-0812">Transmembrane</keyword>
<dbReference type="InterPro" id="IPR045513">
    <property type="entry name" value="DUF6479"/>
</dbReference>
<evidence type="ECO:0008006" key="5">
    <source>
        <dbReference type="Google" id="ProtNLM"/>
    </source>
</evidence>
<comment type="caution">
    <text evidence="3">The sequence shown here is derived from an EMBL/GenBank/DDBJ whole genome shotgun (WGS) entry which is preliminary data.</text>
</comment>
<keyword evidence="2" id="KW-1133">Transmembrane helix</keyword>
<name>A0ABR7SI13_9ACTN</name>
<accession>A0ABR7SI13</accession>
<feature type="compositionally biased region" description="Gly residues" evidence="1">
    <location>
        <begin position="106"/>
        <end position="121"/>
    </location>
</feature>
<dbReference type="Proteomes" id="UP000642284">
    <property type="component" value="Unassembled WGS sequence"/>
</dbReference>
<feature type="transmembrane region" description="Helical" evidence="2">
    <location>
        <begin position="15"/>
        <end position="37"/>
    </location>
</feature>
<gene>
    <name evidence="3" type="ORF">H9Y04_15405</name>
</gene>
<dbReference type="Pfam" id="PF20087">
    <property type="entry name" value="DUF6479"/>
    <property type="match status" value="1"/>
</dbReference>
<keyword evidence="4" id="KW-1185">Reference proteome</keyword>